<accession>A0A9W6W2D3</accession>
<comment type="caution">
    <text evidence="1">The sequence shown here is derived from an EMBL/GenBank/DDBJ whole genome shotgun (WGS) entry which is preliminary data.</text>
</comment>
<dbReference type="RefSeq" id="WP_285577015.1">
    <property type="nucleotide sequence ID" value="NZ_BSTK01000009.1"/>
</dbReference>
<protein>
    <submittedName>
        <fullName evidence="1">Uncharacterized protein</fullName>
    </submittedName>
</protein>
<sequence>MQGGGAVERSIFRGVEYFLRRPATATRLSGTAAEAAERTAARDLALGRDVLATLERAGPEGRAAEDILRRYKVKVEFNRGEGSYYDDHFNTLMVDLEEEGHPAIAIVHEAEHIAWEKEGRNAFAHIRTLDRDGYIDAQMSEEADALVKETRANVELQRHDPDLPDAPFQEEYLAGGREKIMQLLKDGHVVTPTDGRTYAEYYGEEWNVHNLGRHAP</sequence>
<dbReference type="AlphaFoldDB" id="A0A9W6W2D3"/>
<reference evidence="1" key="1">
    <citation type="submission" date="2023-03" db="EMBL/GenBank/DDBJ databases">
        <title>Actinoallomurus iriomotensis NBRC 103684.</title>
        <authorList>
            <person name="Ichikawa N."/>
            <person name="Sato H."/>
            <person name="Tonouchi N."/>
        </authorList>
    </citation>
    <scope>NUCLEOTIDE SEQUENCE</scope>
    <source>
        <strain evidence="1">NBRC 103684</strain>
    </source>
</reference>
<dbReference type="Proteomes" id="UP001165074">
    <property type="component" value="Unassembled WGS sequence"/>
</dbReference>
<organism evidence="1 2">
    <name type="scientific">Actinoallomurus iriomotensis</name>
    <dbReference type="NCBI Taxonomy" id="478107"/>
    <lineage>
        <taxon>Bacteria</taxon>
        <taxon>Bacillati</taxon>
        <taxon>Actinomycetota</taxon>
        <taxon>Actinomycetes</taxon>
        <taxon>Streptosporangiales</taxon>
        <taxon>Thermomonosporaceae</taxon>
        <taxon>Actinoallomurus</taxon>
    </lineage>
</organism>
<evidence type="ECO:0000313" key="1">
    <source>
        <dbReference type="EMBL" id="GLY87727.1"/>
    </source>
</evidence>
<keyword evidence="2" id="KW-1185">Reference proteome</keyword>
<proteinExistence type="predicted"/>
<gene>
    <name evidence="1" type="ORF">Airi02_056560</name>
</gene>
<dbReference type="EMBL" id="BSTK01000009">
    <property type="protein sequence ID" value="GLY87727.1"/>
    <property type="molecule type" value="Genomic_DNA"/>
</dbReference>
<evidence type="ECO:0000313" key="2">
    <source>
        <dbReference type="Proteomes" id="UP001165074"/>
    </source>
</evidence>
<name>A0A9W6W2D3_9ACTN</name>